<accession>A0A7W2D6Z4</accession>
<proteinExistence type="predicted"/>
<evidence type="ECO:0000259" key="1">
    <source>
        <dbReference type="Pfam" id="PF13280"/>
    </source>
</evidence>
<keyword evidence="3" id="KW-1185">Reference proteome</keyword>
<evidence type="ECO:0000313" key="3">
    <source>
        <dbReference type="Proteomes" id="UP000586976"/>
    </source>
</evidence>
<evidence type="ECO:0000313" key="2">
    <source>
        <dbReference type="EMBL" id="MBA4865926.1"/>
    </source>
</evidence>
<dbReference type="AlphaFoldDB" id="A0A7W2D6Z4"/>
<dbReference type="InterPro" id="IPR026881">
    <property type="entry name" value="WYL_dom"/>
</dbReference>
<dbReference type="EMBL" id="JACEQY010000049">
    <property type="protein sequence ID" value="MBA4865926.1"/>
    <property type="molecule type" value="Genomic_DNA"/>
</dbReference>
<dbReference type="Pfam" id="PF13280">
    <property type="entry name" value="WYL"/>
    <property type="match status" value="1"/>
</dbReference>
<dbReference type="RefSeq" id="WP_181867363.1">
    <property type="nucleotide sequence ID" value="NZ_JACEQY010000049.1"/>
</dbReference>
<dbReference type="PROSITE" id="PS52050">
    <property type="entry name" value="WYL"/>
    <property type="match status" value="1"/>
</dbReference>
<sequence>MRHTNRETEHQTLTRLIKALDAKHPITITYTKADGTETIRTIEIYDIVVSAAGDIVIKAMDRDTQESRSFRLDRLVSYTVHRTAYTVPRPAADEPKTRPARGLATVTVLYPVDLPIAARVQLLADALAA</sequence>
<feature type="domain" description="WYL" evidence="1">
    <location>
        <begin position="12"/>
        <end position="79"/>
    </location>
</feature>
<dbReference type="Proteomes" id="UP000586976">
    <property type="component" value="Unassembled WGS sequence"/>
</dbReference>
<reference evidence="2 3" key="1">
    <citation type="submission" date="2020-07" db="EMBL/GenBank/DDBJ databases">
        <title>Streptomyces isolated from Indian soil.</title>
        <authorList>
            <person name="Mandal S."/>
            <person name="Maiti P.K."/>
        </authorList>
    </citation>
    <scope>NUCLEOTIDE SEQUENCE [LARGE SCALE GENOMIC DNA]</scope>
    <source>
        <strain evidence="2 3">PSKA54</strain>
    </source>
</reference>
<gene>
    <name evidence="2" type="ORF">H1V43_32195</name>
</gene>
<comment type="caution">
    <text evidence="2">The sequence shown here is derived from an EMBL/GenBank/DDBJ whole genome shotgun (WGS) entry which is preliminary data.</text>
</comment>
<organism evidence="2 3">
    <name type="scientific">Streptomyces himalayensis subsp. aureolus</name>
    <dbReference type="NCBI Taxonomy" id="2758039"/>
    <lineage>
        <taxon>Bacteria</taxon>
        <taxon>Bacillati</taxon>
        <taxon>Actinomycetota</taxon>
        <taxon>Actinomycetes</taxon>
        <taxon>Kitasatosporales</taxon>
        <taxon>Streptomycetaceae</taxon>
        <taxon>Streptomyces</taxon>
        <taxon>Streptomyces himalayensis</taxon>
    </lineage>
</organism>
<protein>
    <submittedName>
        <fullName evidence="2">WYL domain-containing protein</fullName>
    </submittedName>
</protein>
<name>A0A7W2D6Z4_9ACTN</name>